<evidence type="ECO:0000256" key="1">
    <source>
        <dbReference type="SAM" id="Phobius"/>
    </source>
</evidence>
<gene>
    <name evidence="2" type="ORF">SAMN05216244_3792</name>
</gene>
<sequence length="132" mass="14801">MKRKVIIFTIISALLYSLIIILTTLTPLADMGENANQFNTAGMWLAVGMVLFCYFVPLLFFLFGLTWIKYVMAALCGIGLLSFLPMFLGILLYMTKDGVSFILFAVLVTCGAGIIINLMWYFAAFRTNRLKS</sequence>
<accession>A0A1G9X9G5</accession>
<dbReference type="Proteomes" id="UP000182347">
    <property type="component" value="Unassembled WGS sequence"/>
</dbReference>
<feature type="transmembrane region" description="Helical" evidence="1">
    <location>
        <begin position="7"/>
        <end position="29"/>
    </location>
</feature>
<keyword evidence="1" id="KW-0812">Transmembrane</keyword>
<dbReference type="AlphaFoldDB" id="A0A1G9X9G5"/>
<keyword evidence="1" id="KW-0472">Membrane</keyword>
<evidence type="ECO:0000313" key="2">
    <source>
        <dbReference type="EMBL" id="SDM92955.1"/>
    </source>
</evidence>
<evidence type="ECO:0000313" key="3">
    <source>
        <dbReference type="Proteomes" id="UP000182347"/>
    </source>
</evidence>
<feature type="transmembrane region" description="Helical" evidence="1">
    <location>
        <begin position="99"/>
        <end position="123"/>
    </location>
</feature>
<reference evidence="3" key="1">
    <citation type="submission" date="2016-10" db="EMBL/GenBank/DDBJ databases">
        <authorList>
            <person name="Varghese N."/>
            <person name="Submissions S."/>
        </authorList>
    </citation>
    <scope>NUCLEOTIDE SEQUENCE [LARGE SCALE GENOMIC DNA]</scope>
    <source>
        <strain evidence="3">CGMCC 1.6199</strain>
    </source>
</reference>
<keyword evidence="1" id="KW-1133">Transmembrane helix</keyword>
<feature type="transmembrane region" description="Helical" evidence="1">
    <location>
        <begin position="70"/>
        <end position="93"/>
    </location>
</feature>
<dbReference type="OrthoDB" id="2939127at2"/>
<proteinExistence type="predicted"/>
<dbReference type="Pfam" id="PF17369">
    <property type="entry name" value="DUF5391"/>
    <property type="match status" value="1"/>
</dbReference>
<keyword evidence="3" id="KW-1185">Reference proteome</keyword>
<dbReference type="STRING" id="482461.SAMN05216244_3792"/>
<organism evidence="2 3">
    <name type="scientific">Sediminibacillus halophilus</name>
    <dbReference type="NCBI Taxonomy" id="482461"/>
    <lineage>
        <taxon>Bacteria</taxon>
        <taxon>Bacillati</taxon>
        <taxon>Bacillota</taxon>
        <taxon>Bacilli</taxon>
        <taxon>Bacillales</taxon>
        <taxon>Bacillaceae</taxon>
        <taxon>Sediminibacillus</taxon>
    </lineage>
</organism>
<dbReference type="InterPro" id="IPR020204">
    <property type="entry name" value="Uncharacterised_YxaJ"/>
</dbReference>
<feature type="transmembrane region" description="Helical" evidence="1">
    <location>
        <begin position="41"/>
        <end position="63"/>
    </location>
</feature>
<protein>
    <submittedName>
        <fullName evidence="2">Uncharacterized protein</fullName>
    </submittedName>
</protein>
<dbReference type="RefSeq" id="WP_074600779.1">
    <property type="nucleotide sequence ID" value="NZ_FNHF01000006.1"/>
</dbReference>
<name>A0A1G9X9G5_9BACI</name>
<dbReference type="EMBL" id="FNHF01000006">
    <property type="protein sequence ID" value="SDM92955.1"/>
    <property type="molecule type" value="Genomic_DNA"/>
</dbReference>